<name>A0A2X2UE74_9FIRM</name>
<evidence type="ECO:0000313" key="2">
    <source>
        <dbReference type="Proteomes" id="UP000251853"/>
    </source>
</evidence>
<dbReference type="EMBL" id="UAVW01000016">
    <property type="protein sequence ID" value="SQB14734.1"/>
    <property type="molecule type" value="Genomic_DNA"/>
</dbReference>
<dbReference type="AlphaFoldDB" id="A0A2X2UE74"/>
<sequence length="80" mass="9174">MMDVKRIRKTINDAVEAYVRGNDDVIDLTFDYAWICAQLSFACTIDAITIEERDALRNIVNCAFKADRRGPECVEFPRLS</sequence>
<protein>
    <submittedName>
        <fullName evidence="1">Uncharacterized protein</fullName>
    </submittedName>
</protein>
<proteinExistence type="predicted"/>
<accession>A0A2X2UE74</accession>
<dbReference type="Proteomes" id="UP000251853">
    <property type="component" value="Unassembled WGS sequence"/>
</dbReference>
<dbReference type="RefSeq" id="WP_112482647.1">
    <property type="nucleotide sequence ID" value="NZ_JAIWZC010000001.1"/>
</dbReference>
<evidence type="ECO:0000313" key="1">
    <source>
        <dbReference type="EMBL" id="SQB14734.1"/>
    </source>
</evidence>
<keyword evidence="2" id="KW-1185">Reference proteome</keyword>
<organism evidence="1 2">
    <name type="scientific">Enterocloster clostridioformis</name>
    <dbReference type="NCBI Taxonomy" id="1531"/>
    <lineage>
        <taxon>Bacteria</taxon>
        <taxon>Bacillati</taxon>
        <taxon>Bacillota</taxon>
        <taxon>Clostridia</taxon>
        <taxon>Lachnospirales</taxon>
        <taxon>Lachnospiraceae</taxon>
        <taxon>Enterocloster</taxon>
    </lineage>
</organism>
<gene>
    <name evidence="1" type="ORF">NCTC11224_03788</name>
</gene>
<reference evidence="1 2" key="1">
    <citation type="submission" date="2018-06" db="EMBL/GenBank/DDBJ databases">
        <authorList>
            <consortium name="Pathogen Informatics"/>
            <person name="Doyle S."/>
        </authorList>
    </citation>
    <scope>NUCLEOTIDE SEQUENCE [LARGE SCALE GENOMIC DNA]</scope>
    <source>
        <strain evidence="1 2">NCTC11224</strain>
    </source>
</reference>